<dbReference type="InterPro" id="IPR000073">
    <property type="entry name" value="AB_hydrolase_1"/>
</dbReference>
<dbReference type="InterPro" id="IPR053145">
    <property type="entry name" value="AB_hydrolase_Est10"/>
</dbReference>
<dbReference type="GO" id="GO:0004252">
    <property type="term" value="F:serine-type endopeptidase activity"/>
    <property type="evidence" value="ECO:0007669"/>
    <property type="project" value="InterPro"/>
</dbReference>
<dbReference type="AlphaFoldDB" id="A0A7Z7LEL0"/>
<gene>
    <name evidence="3" type="ORF">MESINF_0604</name>
</gene>
<evidence type="ECO:0000313" key="3">
    <source>
        <dbReference type="EMBL" id="SSC12053.1"/>
    </source>
</evidence>
<dbReference type="Pfam" id="PF00561">
    <property type="entry name" value="Abhydrolase_1"/>
    <property type="match status" value="1"/>
</dbReference>
<feature type="domain" description="AB hydrolase-1" evidence="2">
    <location>
        <begin position="58"/>
        <end position="172"/>
    </location>
</feature>
<dbReference type="RefSeq" id="WP_169698456.1">
    <property type="nucleotide sequence ID" value="NZ_LS974202.1"/>
</dbReference>
<dbReference type="GO" id="GO:0052689">
    <property type="term" value="F:carboxylic ester hydrolase activity"/>
    <property type="evidence" value="ECO:0007669"/>
    <property type="project" value="TreeGrafter"/>
</dbReference>
<dbReference type="Gene3D" id="3.40.50.1820">
    <property type="entry name" value="alpha/beta hydrolase"/>
    <property type="match status" value="1"/>
</dbReference>
<dbReference type="EMBL" id="LS974202">
    <property type="protein sequence ID" value="SSC12053.1"/>
    <property type="molecule type" value="Genomic_DNA"/>
</dbReference>
<dbReference type="KEGG" id="minf:MESINF_0604"/>
<dbReference type="PROSITE" id="PS00708">
    <property type="entry name" value="PRO_ENDOPEP_SER"/>
    <property type="match status" value="1"/>
</dbReference>
<reference evidence="3 4" key="1">
    <citation type="submission" date="2017-01" db="EMBL/GenBank/DDBJ databases">
        <authorList>
            <person name="Erauso G."/>
        </authorList>
    </citation>
    <scope>NUCLEOTIDE SEQUENCE [LARGE SCALE GENOMIC DNA]</scope>
    <source>
        <strain evidence="3">MESINF1</strain>
    </source>
</reference>
<dbReference type="Proteomes" id="UP000250796">
    <property type="component" value="Chromosome MESINF"/>
</dbReference>
<name>A0A7Z7LEL0_9BACT</name>
<dbReference type="InterPro" id="IPR002471">
    <property type="entry name" value="Pept_S9_AS"/>
</dbReference>
<accession>A0A7Z7LEL0</accession>
<keyword evidence="1" id="KW-0378">Hydrolase</keyword>
<evidence type="ECO:0000313" key="4">
    <source>
        <dbReference type="Proteomes" id="UP000250796"/>
    </source>
</evidence>
<dbReference type="SUPFAM" id="SSF53474">
    <property type="entry name" value="alpha/beta-Hydrolases"/>
    <property type="match status" value="1"/>
</dbReference>
<sequence>MRVKSFAIGAFLLFVVLAFCQTVSPQFVAIERAVSFENDGQELRGILTLPETGDRSFPVVLLLHGFLGHMNDLEVRGTGGSMYEMTADRLAGAGFASLRFDFRGSGISEGNWEDTTFSGQISDTIAAISFLESLPEIDNRKIAVLGLSQGGLVAACVAARDVRVKSVVLWSAVAIPIHTYSALLGADAVDSSMKAAPGEPILANISWGGTTVLKKEFFDELFTIDPVAEVARYDGPLMVVSGLTDAIVFPQPQSGRIFIDYHEGPERLFLQNSGHIYDLFEGKDNLEEVIDESIHWLLETL</sequence>
<dbReference type="PANTHER" id="PTHR43265">
    <property type="entry name" value="ESTERASE ESTD"/>
    <property type="match status" value="1"/>
</dbReference>
<dbReference type="PANTHER" id="PTHR43265:SF1">
    <property type="entry name" value="ESTERASE ESTD"/>
    <property type="match status" value="1"/>
</dbReference>
<keyword evidence="4" id="KW-1185">Reference proteome</keyword>
<protein>
    <recommendedName>
        <fullName evidence="2">AB hydrolase-1 domain-containing protein</fullName>
    </recommendedName>
</protein>
<proteinExistence type="predicted"/>
<dbReference type="InterPro" id="IPR029058">
    <property type="entry name" value="AB_hydrolase_fold"/>
</dbReference>
<dbReference type="GO" id="GO:0006508">
    <property type="term" value="P:proteolysis"/>
    <property type="evidence" value="ECO:0007669"/>
    <property type="project" value="InterPro"/>
</dbReference>
<organism evidence="3 4">
    <name type="scientific">Mesotoga infera</name>
    <dbReference type="NCBI Taxonomy" id="1236046"/>
    <lineage>
        <taxon>Bacteria</taxon>
        <taxon>Thermotogati</taxon>
        <taxon>Thermotogota</taxon>
        <taxon>Thermotogae</taxon>
        <taxon>Kosmotogales</taxon>
        <taxon>Kosmotogaceae</taxon>
        <taxon>Mesotoga</taxon>
    </lineage>
</organism>
<evidence type="ECO:0000259" key="2">
    <source>
        <dbReference type="Pfam" id="PF00561"/>
    </source>
</evidence>
<evidence type="ECO:0000256" key="1">
    <source>
        <dbReference type="ARBA" id="ARBA00022801"/>
    </source>
</evidence>